<name>A0A9N9Y875_9HYPO</name>
<gene>
    <name evidence="1" type="ORF">CBYS24578_00018614</name>
</gene>
<dbReference type="EMBL" id="CABFNO020001484">
    <property type="protein sequence ID" value="CAG9992284.1"/>
    <property type="molecule type" value="Genomic_DNA"/>
</dbReference>
<evidence type="ECO:0000313" key="2">
    <source>
        <dbReference type="Proteomes" id="UP000754883"/>
    </source>
</evidence>
<reference evidence="1" key="1">
    <citation type="submission" date="2021-10" db="EMBL/GenBank/DDBJ databases">
        <authorList>
            <person name="Piombo E."/>
        </authorList>
    </citation>
    <scope>NUCLEOTIDE SEQUENCE</scope>
</reference>
<keyword evidence="2" id="KW-1185">Reference proteome</keyword>
<sequence length="15" mass="1889">MFFSQPDYKINTLWV</sequence>
<accession>A0A9N9Y875</accession>
<organism evidence="1 2">
    <name type="scientific">Clonostachys byssicola</name>
    <dbReference type="NCBI Taxonomy" id="160290"/>
    <lineage>
        <taxon>Eukaryota</taxon>
        <taxon>Fungi</taxon>
        <taxon>Dikarya</taxon>
        <taxon>Ascomycota</taxon>
        <taxon>Pezizomycotina</taxon>
        <taxon>Sordariomycetes</taxon>
        <taxon>Hypocreomycetidae</taxon>
        <taxon>Hypocreales</taxon>
        <taxon>Bionectriaceae</taxon>
        <taxon>Clonostachys</taxon>
    </lineage>
</organism>
<comment type="caution">
    <text evidence="1">The sequence shown here is derived from an EMBL/GenBank/DDBJ whole genome shotgun (WGS) entry which is preliminary data.</text>
</comment>
<dbReference type="Proteomes" id="UP000754883">
    <property type="component" value="Unassembled WGS sequence"/>
</dbReference>
<protein>
    <submittedName>
        <fullName evidence="1">Uncharacterized protein</fullName>
    </submittedName>
</protein>
<proteinExistence type="predicted"/>
<evidence type="ECO:0000313" key="1">
    <source>
        <dbReference type="EMBL" id="CAG9992284.1"/>
    </source>
</evidence>